<comment type="cofactor">
    <cofactor evidence="1">
        <name>Mn(2+)</name>
        <dbReference type="ChEBI" id="CHEBI:29035"/>
    </cofactor>
</comment>
<accession>T0JZU1</accession>
<dbReference type="PANTHER" id="PTHR32494:SF19">
    <property type="entry name" value="ALLANTOATE DEIMINASE-RELATED"/>
    <property type="match status" value="1"/>
</dbReference>
<evidence type="ECO:0000256" key="4">
    <source>
        <dbReference type="ARBA" id="ARBA00022723"/>
    </source>
</evidence>
<keyword evidence="5" id="KW-0378">Hydrolase</keyword>
<feature type="binding site" evidence="7">
    <location>
        <position position="119"/>
    </location>
    <ligand>
        <name>Zn(2+)</name>
        <dbReference type="ChEBI" id="CHEBI:29105"/>
        <label>2</label>
    </ligand>
</feature>
<dbReference type="EMBL" id="AUWY01000136">
    <property type="protein sequence ID" value="EQB29764.1"/>
    <property type="molecule type" value="Genomic_DNA"/>
</dbReference>
<feature type="binding site" evidence="7">
    <location>
        <position position="395"/>
    </location>
    <ligand>
        <name>Zn(2+)</name>
        <dbReference type="ChEBI" id="CHEBI:29105"/>
        <label>2</label>
    </ligand>
</feature>
<evidence type="ECO:0000256" key="1">
    <source>
        <dbReference type="ARBA" id="ARBA00001936"/>
    </source>
</evidence>
<dbReference type="STRING" id="1346791.M529_23585"/>
<comment type="cofactor">
    <cofactor evidence="7">
        <name>Zn(2+)</name>
        <dbReference type="ChEBI" id="CHEBI:29105"/>
    </cofactor>
    <text evidence="7">Binds 2 Zn(2+) ions per subunit.</text>
</comment>
<evidence type="ECO:0000313" key="11">
    <source>
        <dbReference type="Proteomes" id="UP000015523"/>
    </source>
</evidence>
<dbReference type="NCBIfam" id="TIGR01879">
    <property type="entry name" value="hydantase"/>
    <property type="match status" value="1"/>
</dbReference>
<dbReference type="Pfam" id="PF01546">
    <property type="entry name" value="Peptidase_M20"/>
    <property type="match status" value="1"/>
</dbReference>
<organism evidence="10 11">
    <name type="scientific">Sphingobium ummariense RL-3</name>
    <dbReference type="NCBI Taxonomy" id="1346791"/>
    <lineage>
        <taxon>Bacteria</taxon>
        <taxon>Pseudomonadati</taxon>
        <taxon>Pseudomonadota</taxon>
        <taxon>Alphaproteobacteria</taxon>
        <taxon>Sphingomonadales</taxon>
        <taxon>Sphingomonadaceae</taxon>
        <taxon>Sphingobium</taxon>
    </lineage>
</organism>
<reference evidence="10 11" key="1">
    <citation type="journal article" date="2013" name="Genome Announc.">
        <title>Draft Genome Sequence of Sphingobium ummariense Strain RL-3, a Hexachlorocyclohexane-Degrading Bacterium.</title>
        <authorList>
            <person name="Kohli P."/>
            <person name="Dua A."/>
            <person name="Sangwan N."/>
            <person name="Oldach P."/>
            <person name="Khurana J.P."/>
            <person name="Lal R."/>
        </authorList>
    </citation>
    <scope>NUCLEOTIDE SEQUENCE [LARGE SCALE GENOMIC DNA]</scope>
    <source>
        <strain evidence="10 11">RL-3</strain>
    </source>
</reference>
<feature type="binding site" evidence="7">
    <location>
        <position position="84"/>
    </location>
    <ligand>
        <name>Zn(2+)</name>
        <dbReference type="ChEBI" id="CHEBI:29105"/>
        <label>2</label>
    </ligand>
</feature>
<keyword evidence="7" id="KW-0862">Zinc</keyword>
<evidence type="ECO:0000256" key="2">
    <source>
        <dbReference type="ARBA" id="ARBA00006153"/>
    </source>
</evidence>
<dbReference type="Gene3D" id="3.40.630.10">
    <property type="entry name" value="Zn peptidases"/>
    <property type="match status" value="1"/>
</dbReference>
<comment type="subunit">
    <text evidence="3">Homodimer.</text>
</comment>
<dbReference type="PATRIC" id="fig|1346791.3.peg.4556"/>
<dbReference type="GO" id="GO:0046872">
    <property type="term" value="F:metal ion binding"/>
    <property type="evidence" value="ECO:0007669"/>
    <property type="project" value="UniProtKB-KW"/>
</dbReference>
<dbReference type="AlphaFoldDB" id="T0JZU1"/>
<keyword evidence="11" id="KW-1185">Reference proteome</keyword>
<evidence type="ECO:0000256" key="6">
    <source>
        <dbReference type="ARBA" id="ARBA00023211"/>
    </source>
</evidence>
<dbReference type="SUPFAM" id="SSF53187">
    <property type="entry name" value="Zn-dependent exopeptidases"/>
    <property type="match status" value="1"/>
</dbReference>
<feature type="binding site" evidence="8">
    <location>
        <position position="228"/>
    </location>
    <ligand>
        <name>allantoate</name>
        <dbReference type="ChEBI" id="CHEBI:17536"/>
    </ligand>
</feature>
<keyword evidence="4 7" id="KW-0479">Metal-binding</keyword>
<evidence type="ECO:0000313" key="10">
    <source>
        <dbReference type="EMBL" id="EQB29764.1"/>
    </source>
</evidence>
<name>T0JZU1_9SPHN</name>
<feature type="binding site" evidence="8">
    <location>
        <position position="288"/>
    </location>
    <ligand>
        <name>allantoate</name>
        <dbReference type="ChEBI" id="CHEBI:17536"/>
    </ligand>
</feature>
<dbReference type="Pfam" id="PF07687">
    <property type="entry name" value="M20_dimer"/>
    <property type="match status" value="1"/>
</dbReference>
<proteinExistence type="inferred from homology"/>
<evidence type="ECO:0000256" key="8">
    <source>
        <dbReference type="PIRSR" id="PIRSR001235-2"/>
    </source>
</evidence>
<protein>
    <recommendedName>
        <fullName evidence="9">Peptidase M20 dimerisation domain-containing protein</fullName>
    </recommendedName>
</protein>
<dbReference type="InterPro" id="IPR010158">
    <property type="entry name" value="Amidase_Cbmase"/>
</dbReference>
<evidence type="ECO:0000259" key="9">
    <source>
        <dbReference type="Pfam" id="PF07687"/>
    </source>
</evidence>
<dbReference type="Gene3D" id="3.30.70.360">
    <property type="match status" value="1"/>
</dbReference>
<dbReference type="InterPro" id="IPR011650">
    <property type="entry name" value="Peptidase_M20_dimer"/>
</dbReference>
<feature type="binding site" evidence="7">
    <location>
        <position position="84"/>
    </location>
    <ligand>
        <name>Zn(2+)</name>
        <dbReference type="ChEBI" id="CHEBI:29105"/>
        <label>1</label>
    </ligand>
</feature>
<feature type="binding site" evidence="7">
    <location>
        <position position="73"/>
    </location>
    <ligand>
        <name>Zn(2+)</name>
        <dbReference type="ChEBI" id="CHEBI:29105"/>
        <label>1</label>
    </ligand>
</feature>
<dbReference type="PIRSF" id="PIRSF001235">
    <property type="entry name" value="Amidase_carbamoylase"/>
    <property type="match status" value="1"/>
</dbReference>
<dbReference type="eggNOG" id="COG0624">
    <property type="taxonomic scope" value="Bacteria"/>
</dbReference>
<evidence type="ECO:0000256" key="3">
    <source>
        <dbReference type="ARBA" id="ARBA00011738"/>
    </source>
</evidence>
<dbReference type="InterPro" id="IPR036264">
    <property type="entry name" value="Bact_exopeptidase_dim_dom"/>
</dbReference>
<comment type="caution">
    <text evidence="10">The sequence shown here is derived from an EMBL/GenBank/DDBJ whole genome shotgun (WGS) entry which is preliminary data.</text>
</comment>
<feature type="binding site" evidence="7">
    <location>
        <position position="203"/>
    </location>
    <ligand>
        <name>Zn(2+)</name>
        <dbReference type="ChEBI" id="CHEBI:29105"/>
        <label>1</label>
    </ligand>
</feature>
<feature type="binding site" evidence="8">
    <location>
        <position position="301"/>
    </location>
    <ligand>
        <name>allantoate</name>
        <dbReference type="ChEBI" id="CHEBI:17536"/>
    </ligand>
</feature>
<evidence type="ECO:0000256" key="7">
    <source>
        <dbReference type="PIRSR" id="PIRSR001235-1"/>
    </source>
</evidence>
<comment type="similarity">
    <text evidence="2">Belongs to the peptidase M20 family.</text>
</comment>
<dbReference type="GO" id="GO:0016813">
    <property type="term" value="F:hydrolase activity, acting on carbon-nitrogen (but not peptide) bonds, in linear amidines"/>
    <property type="evidence" value="ECO:0007669"/>
    <property type="project" value="InterPro"/>
</dbReference>
<dbReference type="CDD" id="cd03884">
    <property type="entry name" value="M20_bAS"/>
    <property type="match status" value="1"/>
</dbReference>
<evidence type="ECO:0000256" key="5">
    <source>
        <dbReference type="ARBA" id="ARBA00022801"/>
    </source>
</evidence>
<keyword evidence="6" id="KW-0464">Manganese</keyword>
<dbReference type="SUPFAM" id="SSF55031">
    <property type="entry name" value="Bacterial exopeptidase dimerisation domain"/>
    <property type="match status" value="1"/>
</dbReference>
<gene>
    <name evidence="10" type="ORF">M529_23585</name>
</gene>
<dbReference type="InterPro" id="IPR002933">
    <property type="entry name" value="Peptidase_M20"/>
</dbReference>
<dbReference type="NCBIfam" id="NF006775">
    <property type="entry name" value="PRK09290.2-5"/>
    <property type="match status" value="1"/>
</dbReference>
<feature type="domain" description="Peptidase M20 dimerisation" evidence="9">
    <location>
        <begin position="229"/>
        <end position="318"/>
    </location>
</feature>
<dbReference type="PANTHER" id="PTHR32494">
    <property type="entry name" value="ALLANTOATE DEIMINASE-RELATED"/>
    <property type="match status" value="1"/>
</dbReference>
<dbReference type="Proteomes" id="UP000015523">
    <property type="component" value="Unassembled WGS sequence"/>
</dbReference>
<sequence length="427" mass="44679">MARCDALGVAPYSDMEGGLFRAYLTPAYAAAQGRLAEWMRAAGMSVRVDPAANLIGRYEGMNGDAPALLIGSHLDSVKDGGRYDGPLGIMLGVEAVDTLHRVGKRMPFPIEVIAFGDEEGSRFPAAMLTSRAVAGVLKAEALEVVDGEGVTLEDALSLHCHASGGWHLCSPTMHEEKEMPAFAGVTQFLEARRAAPLAYLEAHIEQGPVLEAESLAVGTVTGIAAQLRYQAVVTGQANHAGTTTMPLRRDALAGAAEMLLAIERIAKDDASDLVATVGRIEALPGAPNVIPGAARFTIDIRSGDPGRRDGVARHMLAALDGIAIARGLMLSVELVHDLPASPCAPALMDIMDAALANAGQPPFRLVSGAGHDAMVMAALCPTAMLFIRCKDGVSHNPAEHVDPADAEIALQVMLGFIDRLGDSFAAD</sequence>